<evidence type="ECO:0000256" key="4">
    <source>
        <dbReference type="ARBA" id="ARBA00020837"/>
    </source>
</evidence>
<reference evidence="11 12" key="1">
    <citation type="journal article" date="2014" name="Int. J. Syst. Evol. Microbiol.">
        <title>Jeotgalibaca dankookensis gen. nov., sp. nov., a member of the family Carnobacteriaceae, isolated from seujeot (Korean traditional food).</title>
        <authorList>
            <person name="Lee D.G."/>
            <person name="Trujillo M.E."/>
            <person name="Kang H."/>
            <person name="Ahn T.Y."/>
        </authorList>
    </citation>
    <scope>NUCLEOTIDE SEQUENCE [LARGE SCALE GENOMIC DNA]</scope>
    <source>
        <strain evidence="11 12">EX-07</strain>
    </source>
</reference>
<name>A0A1S6IMJ2_9LACT</name>
<comment type="similarity">
    <text evidence="2 10">Belongs to the PduL family.</text>
</comment>
<evidence type="ECO:0000313" key="11">
    <source>
        <dbReference type="EMBL" id="AQS52765.1"/>
    </source>
</evidence>
<dbReference type="GO" id="GO:0051144">
    <property type="term" value="P:1,2-propanediol catabolic process"/>
    <property type="evidence" value="ECO:0007669"/>
    <property type="project" value="UniProtKB-UniPathway"/>
</dbReference>
<evidence type="ECO:0000256" key="6">
    <source>
        <dbReference type="ARBA" id="ARBA00022723"/>
    </source>
</evidence>
<dbReference type="EMBL" id="CP019728">
    <property type="protein sequence ID" value="AQS52765.1"/>
    <property type="molecule type" value="Genomic_DNA"/>
</dbReference>
<evidence type="ECO:0000256" key="1">
    <source>
        <dbReference type="ARBA" id="ARBA00001947"/>
    </source>
</evidence>
<comment type="pathway">
    <text evidence="10">Polyol metabolism; 1,2-propanediol degradation.</text>
</comment>
<evidence type="ECO:0000256" key="7">
    <source>
        <dbReference type="ARBA" id="ARBA00022833"/>
    </source>
</evidence>
<evidence type="ECO:0000256" key="8">
    <source>
        <dbReference type="ARBA" id="ARBA00023315"/>
    </source>
</evidence>
<evidence type="ECO:0000256" key="9">
    <source>
        <dbReference type="ARBA" id="ARBA00047589"/>
    </source>
</evidence>
<organism evidence="11 12">
    <name type="scientific">Jeotgalibaca dankookensis</name>
    <dbReference type="NCBI Taxonomy" id="708126"/>
    <lineage>
        <taxon>Bacteria</taxon>
        <taxon>Bacillati</taxon>
        <taxon>Bacillota</taxon>
        <taxon>Bacilli</taxon>
        <taxon>Lactobacillales</taxon>
        <taxon>Carnobacteriaceae</taxon>
        <taxon>Jeotgalibaca</taxon>
    </lineage>
</organism>
<gene>
    <name evidence="11" type="primary">pduL</name>
    <name evidence="11" type="ORF">BW727_100372</name>
</gene>
<dbReference type="AlphaFoldDB" id="A0A1S6IMJ2"/>
<dbReference type="PANTHER" id="PTHR39453">
    <property type="entry name" value="PHOSPHATE PROPANOYLTRANSFERASE"/>
    <property type="match status" value="1"/>
</dbReference>
<proteinExistence type="inferred from homology"/>
<dbReference type="EC" id="2.3.1.222" evidence="3 10"/>
<dbReference type="OrthoDB" id="9784365at2"/>
<dbReference type="GO" id="GO:0046872">
    <property type="term" value="F:metal ion binding"/>
    <property type="evidence" value="ECO:0007669"/>
    <property type="project" value="UniProtKB-KW"/>
</dbReference>
<keyword evidence="7" id="KW-0862">Zinc</keyword>
<accession>A0A1S6IMJ2</accession>
<keyword evidence="5 10" id="KW-0808">Transferase</keyword>
<dbReference type="RefSeq" id="WP_149025708.1">
    <property type="nucleotide sequence ID" value="NZ_BBYN01000007.1"/>
</dbReference>
<dbReference type="UniPathway" id="UPA00621"/>
<evidence type="ECO:0000256" key="3">
    <source>
        <dbReference type="ARBA" id="ARBA00012206"/>
    </source>
</evidence>
<comment type="cofactor">
    <cofactor evidence="1">
        <name>Zn(2+)</name>
        <dbReference type="ChEBI" id="CHEBI:29105"/>
    </cofactor>
</comment>
<keyword evidence="8 10" id="KW-0012">Acyltransferase</keyword>
<dbReference type="STRING" id="708126.BW727_100372"/>
<evidence type="ECO:0000256" key="10">
    <source>
        <dbReference type="PIRNR" id="PIRNR010130"/>
    </source>
</evidence>
<dbReference type="Pfam" id="PF06130">
    <property type="entry name" value="PTAC"/>
    <property type="match status" value="1"/>
</dbReference>
<evidence type="ECO:0000313" key="12">
    <source>
        <dbReference type="Proteomes" id="UP000188993"/>
    </source>
</evidence>
<evidence type="ECO:0000256" key="5">
    <source>
        <dbReference type="ARBA" id="ARBA00022679"/>
    </source>
</evidence>
<comment type="function">
    <text evidence="10">Involved in 1,2-propanediol (1,2-PD) degradation by catalyzing the conversion of propanoyl-CoA to propanoyl-phosphate.</text>
</comment>
<dbReference type="GO" id="GO:0016747">
    <property type="term" value="F:acyltransferase activity, transferring groups other than amino-acyl groups"/>
    <property type="evidence" value="ECO:0007669"/>
    <property type="project" value="InterPro"/>
</dbReference>
<dbReference type="Proteomes" id="UP000188993">
    <property type="component" value="Chromosome"/>
</dbReference>
<dbReference type="InterPro" id="IPR008300">
    <property type="entry name" value="PTAC"/>
</dbReference>
<keyword evidence="6" id="KW-0479">Metal-binding</keyword>
<keyword evidence="12" id="KW-1185">Reference proteome</keyword>
<dbReference type="KEGG" id="jda:BW727_100372"/>
<dbReference type="PANTHER" id="PTHR39453:SF1">
    <property type="entry name" value="PHOSPHATE PROPANOYLTRANSFERASE"/>
    <property type="match status" value="1"/>
</dbReference>
<protein>
    <recommendedName>
        <fullName evidence="4 10">Phosphate propanoyltransferase</fullName>
        <ecNumber evidence="3 10">2.3.1.222</ecNumber>
    </recommendedName>
</protein>
<dbReference type="NCBIfam" id="NF040837">
    <property type="entry name" value="BMC_EutD_Gpos"/>
    <property type="match status" value="1"/>
</dbReference>
<sequence>MNISFDQLVEKVAEKIKNSMQQTFEIEASGRHVHLSREDIDTLFGKGYELNPAKFLSQPGQFASRERVTLVGSKGVLHNVIVLGPARGHSQVEISYTDANVLGVRAPLRNSGNIDGTPGIMIMNGTKQVILEKGLIVAKRHVHVQDKDASILGVKDKEIVQVEVMSERPLIFDDVTIRVSPHFETFMHIDFDEANACGFKKGTKGRIIKKD</sequence>
<dbReference type="NCBIfam" id="NF011652">
    <property type="entry name" value="PRK15070.1"/>
    <property type="match status" value="1"/>
</dbReference>
<evidence type="ECO:0000256" key="2">
    <source>
        <dbReference type="ARBA" id="ARBA00007342"/>
    </source>
</evidence>
<comment type="catalytic activity">
    <reaction evidence="9 10">
        <text>propanoyl-CoA + phosphate = propanoyl phosphate + CoA</text>
        <dbReference type="Rhea" id="RHEA:28046"/>
        <dbReference type="ChEBI" id="CHEBI:43474"/>
        <dbReference type="ChEBI" id="CHEBI:57287"/>
        <dbReference type="ChEBI" id="CHEBI:57392"/>
        <dbReference type="ChEBI" id="CHEBI:58933"/>
        <dbReference type="EC" id="2.3.1.222"/>
    </reaction>
</comment>
<dbReference type="PIRSF" id="PIRSF010130">
    <property type="entry name" value="PduL"/>
    <property type="match status" value="1"/>
</dbReference>